<dbReference type="SUPFAM" id="SSF141734">
    <property type="entry name" value="HisI-like"/>
    <property type="match status" value="1"/>
</dbReference>
<feature type="binding site" evidence="11">
    <location>
        <position position="94"/>
    </location>
    <ligand>
        <name>Mg(2+)</name>
        <dbReference type="ChEBI" id="CHEBI:18420"/>
    </ligand>
</feature>
<evidence type="ECO:0000313" key="14">
    <source>
        <dbReference type="Proteomes" id="UP000825051"/>
    </source>
</evidence>
<evidence type="ECO:0000256" key="7">
    <source>
        <dbReference type="ARBA" id="ARBA00022490"/>
    </source>
</evidence>
<dbReference type="GO" id="GO:0008270">
    <property type="term" value="F:zinc ion binding"/>
    <property type="evidence" value="ECO:0007669"/>
    <property type="project" value="UniProtKB-UniRule"/>
</dbReference>
<dbReference type="AlphaFoldDB" id="A0A8F9XFH5"/>
<keyword evidence="11" id="KW-0479">Metal-binding</keyword>
<comment type="catalytic activity">
    <reaction evidence="1 11">
        <text>1-(5-phospho-beta-D-ribosyl)-5'-AMP + H2O = 1-(5-phospho-beta-D-ribosyl)-5-[(5-phospho-beta-D-ribosylamino)methylideneamino]imidazole-4-carboxamide</text>
        <dbReference type="Rhea" id="RHEA:20049"/>
        <dbReference type="ChEBI" id="CHEBI:15377"/>
        <dbReference type="ChEBI" id="CHEBI:58435"/>
        <dbReference type="ChEBI" id="CHEBI:59457"/>
        <dbReference type="EC" id="3.5.4.19"/>
    </reaction>
</comment>
<name>A0A8F9XFH5_9BACT</name>
<evidence type="ECO:0000256" key="4">
    <source>
        <dbReference type="ARBA" id="ARBA00005204"/>
    </source>
</evidence>
<feature type="binding site" evidence="11">
    <location>
        <position position="110"/>
    </location>
    <ligand>
        <name>Zn(2+)</name>
        <dbReference type="ChEBI" id="CHEBI:29105"/>
        <note>ligand shared between dimeric partners</note>
    </ligand>
</feature>
<proteinExistence type="inferred from homology"/>
<dbReference type="InterPro" id="IPR038019">
    <property type="entry name" value="PRib_AMP_CycHydrolase_sf"/>
</dbReference>
<dbReference type="Gene3D" id="3.10.20.810">
    <property type="entry name" value="Phosphoribosyl-AMP cyclohydrolase"/>
    <property type="match status" value="1"/>
</dbReference>
<dbReference type="EC" id="3.5.4.19" evidence="11"/>
<dbReference type="GO" id="GO:0000287">
    <property type="term" value="F:magnesium ion binding"/>
    <property type="evidence" value="ECO:0007669"/>
    <property type="project" value="UniProtKB-UniRule"/>
</dbReference>
<evidence type="ECO:0000256" key="11">
    <source>
        <dbReference type="HAMAP-Rule" id="MF_01021"/>
    </source>
</evidence>
<dbReference type="Proteomes" id="UP000825051">
    <property type="component" value="Chromosome"/>
</dbReference>
<keyword evidence="11" id="KW-0460">Magnesium</keyword>
<feature type="binding site" evidence="11">
    <location>
        <position position="93"/>
    </location>
    <ligand>
        <name>Zn(2+)</name>
        <dbReference type="ChEBI" id="CHEBI:29105"/>
        <note>ligand shared between dimeric partners</note>
    </ligand>
</feature>
<comment type="cofactor">
    <cofactor evidence="11">
        <name>Zn(2+)</name>
        <dbReference type="ChEBI" id="CHEBI:29105"/>
    </cofactor>
    <text evidence="11">Binds 1 zinc ion per subunit.</text>
</comment>
<feature type="binding site" evidence="11">
    <location>
        <position position="92"/>
    </location>
    <ligand>
        <name>Mg(2+)</name>
        <dbReference type="ChEBI" id="CHEBI:18420"/>
    </ligand>
</feature>
<dbReference type="Pfam" id="PF01502">
    <property type="entry name" value="PRA-CH"/>
    <property type="match status" value="1"/>
</dbReference>
<dbReference type="GO" id="GO:0004635">
    <property type="term" value="F:phosphoribosyl-AMP cyclohydrolase activity"/>
    <property type="evidence" value="ECO:0007669"/>
    <property type="project" value="UniProtKB-UniRule"/>
</dbReference>
<evidence type="ECO:0000256" key="9">
    <source>
        <dbReference type="ARBA" id="ARBA00022801"/>
    </source>
</evidence>
<evidence type="ECO:0000256" key="1">
    <source>
        <dbReference type="ARBA" id="ARBA00000024"/>
    </source>
</evidence>
<evidence type="ECO:0000259" key="12">
    <source>
        <dbReference type="Pfam" id="PF01502"/>
    </source>
</evidence>
<dbReference type="GO" id="GO:0005737">
    <property type="term" value="C:cytoplasm"/>
    <property type="evidence" value="ECO:0007669"/>
    <property type="project" value="UniProtKB-SubCell"/>
</dbReference>
<evidence type="ECO:0000256" key="2">
    <source>
        <dbReference type="ARBA" id="ARBA00001460"/>
    </source>
</evidence>
<feature type="domain" description="Phosphoribosyl-AMP cyclohydrolase" evidence="12">
    <location>
        <begin position="45"/>
        <end position="119"/>
    </location>
</feature>
<comment type="pathway">
    <text evidence="3 11">Amino-acid biosynthesis; L-histidine biosynthesis; L-histidine from 5-phospho-alpha-D-ribose 1-diphosphate: step 3/9.</text>
</comment>
<gene>
    <name evidence="11 13" type="primary">hisI</name>
    <name evidence="13" type="ORF">K0B96_12350</name>
</gene>
<keyword evidence="8 11" id="KW-0028">Amino-acid biosynthesis</keyword>
<evidence type="ECO:0000256" key="3">
    <source>
        <dbReference type="ARBA" id="ARBA00005169"/>
    </source>
</evidence>
<feature type="binding site" evidence="11">
    <location>
        <position position="96"/>
    </location>
    <ligand>
        <name>Mg(2+)</name>
        <dbReference type="ChEBI" id="CHEBI:18420"/>
    </ligand>
</feature>
<evidence type="ECO:0000256" key="6">
    <source>
        <dbReference type="ARBA" id="ARBA00008299"/>
    </source>
</evidence>
<comment type="subcellular location">
    <subcellularLocation>
        <location evidence="11">Cytoplasm</location>
    </subcellularLocation>
</comment>
<dbReference type="NCBIfam" id="NF000768">
    <property type="entry name" value="PRK00051.1"/>
    <property type="match status" value="1"/>
</dbReference>
<dbReference type="EMBL" id="CP080507">
    <property type="protein sequence ID" value="QYM78097.1"/>
    <property type="molecule type" value="Genomic_DNA"/>
</dbReference>
<comment type="subunit">
    <text evidence="11">Homodimer.</text>
</comment>
<comment type="catalytic activity">
    <reaction evidence="2">
        <text>1-(5-phospho-beta-D-ribosyl)-ATP + H2O = 1-(5-phospho-beta-D-ribosyl)-5'-AMP + diphosphate + H(+)</text>
        <dbReference type="Rhea" id="RHEA:22828"/>
        <dbReference type="ChEBI" id="CHEBI:15377"/>
        <dbReference type="ChEBI" id="CHEBI:15378"/>
        <dbReference type="ChEBI" id="CHEBI:33019"/>
        <dbReference type="ChEBI" id="CHEBI:59457"/>
        <dbReference type="ChEBI" id="CHEBI:73183"/>
        <dbReference type="EC" id="3.6.1.31"/>
    </reaction>
</comment>
<dbReference type="InterPro" id="IPR026660">
    <property type="entry name" value="PRA-CH"/>
</dbReference>
<keyword evidence="7 11" id="KW-0963">Cytoplasm</keyword>
<dbReference type="GO" id="GO:0004636">
    <property type="term" value="F:phosphoribosyl-ATP diphosphatase activity"/>
    <property type="evidence" value="ECO:0007669"/>
    <property type="project" value="UniProtKB-EC"/>
</dbReference>
<comment type="similarity">
    <text evidence="11">Belongs to the PRA-CH family.</text>
</comment>
<accession>A0A8F9XFH5</accession>
<dbReference type="InterPro" id="IPR002496">
    <property type="entry name" value="PRib_AMP_CycHydrolase_dom"/>
</dbReference>
<dbReference type="FunFam" id="3.10.20.810:FF:000001">
    <property type="entry name" value="Histidine biosynthesis bifunctional protein HisIE"/>
    <property type="match status" value="1"/>
</dbReference>
<evidence type="ECO:0000256" key="5">
    <source>
        <dbReference type="ARBA" id="ARBA00007731"/>
    </source>
</evidence>
<evidence type="ECO:0000256" key="8">
    <source>
        <dbReference type="ARBA" id="ARBA00022605"/>
    </source>
</evidence>
<reference evidence="13" key="1">
    <citation type="submission" date="2021-08" db="EMBL/GenBank/DDBJ databases">
        <title>Genome of a novel bacterium of the phylum Verrucomicrobia, Oleiharenicola sp. KSB-15.</title>
        <authorList>
            <person name="Chung J.-H."/>
            <person name="Ahn J.-H."/>
            <person name="Yoon Y."/>
            <person name="Kim D.-Y."/>
            <person name="An S.-H."/>
            <person name="Park I."/>
            <person name="Yeon J."/>
        </authorList>
    </citation>
    <scope>NUCLEOTIDE SEQUENCE</scope>
    <source>
        <strain evidence="13">KSB-15</strain>
    </source>
</reference>
<dbReference type="PANTHER" id="PTHR42945:SF1">
    <property type="entry name" value="HISTIDINE BIOSYNTHESIS BIFUNCTIONAL PROTEIN HIS7"/>
    <property type="match status" value="1"/>
</dbReference>
<keyword evidence="14" id="KW-1185">Reference proteome</keyword>
<protein>
    <recommendedName>
        <fullName evidence="11">Phosphoribosyl-AMP cyclohydrolase</fullName>
        <shortName evidence="11">PRA-CH</shortName>
        <ecNumber evidence="11">3.5.4.19</ecNumber>
    </recommendedName>
</protein>
<dbReference type="UniPathway" id="UPA00031">
    <property type="reaction ID" value="UER00008"/>
</dbReference>
<comment type="similarity">
    <text evidence="5">In the C-terminal section; belongs to the PRA-PH family.</text>
</comment>
<comment type="pathway">
    <text evidence="4">Amino-acid biosynthesis; L-histidine biosynthesis; L-histidine from 5-phospho-alpha-D-ribose 1-diphosphate: step 2/9.</text>
</comment>
<evidence type="ECO:0000256" key="10">
    <source>
        <dbReference type="ARBA" id="ARBA00023102"/>
    </source>
</evidence>
<dbReference type="GO" id="GO:0000105">
    <property type="term" value="P:L-histidine biosynthetic process"/>
    <property type="evidence" value="ECO:0007669"/>
    <property type="project" value="UniProtKB-UniRule"/>
</dbReference>
<feature type="binding site" evidence="11">
    <location>
        <position position="117"/>
    </location>
    <ligand>
        <name>Zn(2+)</name>
        <dbReference type="ChEBI" id="CHEBI:29105"/>
        <note>ligand shared between dimeric partners</note>
    </ligand>
</feature>
<sequence length="153" mass="16923">MSASVFPSRTQTAEIELGTTLQPKFGPDGLIPCITTDHLTNEVLMFAFMNAEALAHTIRTKKATYWSRSRNKLWVKGEESGHAQLVKDLLVDCDQDVVLLKVENVGGAACHNGYKSCFYRKLTPGADVDQAASLTLEFAARRVFDPATVYKKK</sequence>
<comment type="similarity">
    <text evidence="6">In the N-terminal section; belongs to the PRA-CH family.</text>
</comment>
<organism evidence="13 14">
    <name type="scientific">Horticoccus luteus</name>
    <dbReference type="NCBI Taxonomy" id="2862869"/>
    <lineage>
        <taxon>Bacteria</taxon>
        <taxon>Pseudomonadati</taxon>
        <taxon>Verrucomicrobiota</taxon>
        <taxon>Opitutia</taxon>
        <taxon>Opitutales</taxon>
        <taxon>Opitutaceae</taxon>
        <taxon>Horticoccus</taxon>
    </lineage>
</organism>
<keyword evidence="11" id="KW-0862">Zinc</keyword>
<dbReference type="PANTHER" id="PTHR42945">
    <property type="entry name" value="HISTIDINE BIOSYNTHESIS BIFUNCTIONAL PROTEIN"/>
    <property type="match status" value="1"/>
</dbReference>
<dbReference type="HAMAP" id="MF_01021">
    <property type="entry name" value="HisI"/>
    <property type="match status" value="1"/>
</dbReference>
<keyword evidence="10 11" id="KW-0368">Histidine biosynthesis</keyword>
<dbReference type="RefSeq" id="WP_220161201.1">
    <property type="nucleotide sequence ID" value="NZ_CP080507.1"/>
</dbReference>
<comment type="cofactor">
    <cofactor evidence="11">
        <name>Mg(2+)</name>
        <dbReference type="ChEBI" id="CHEBI:18420"/>
    </cofactor>
    <text evidence="11">Binds 1 Mg(2+) ion per subunit.</text>
</comment>
<evidence type="ECO:0000313" key="13">
    <source>
        <dbReference type="EMBL" id="QYM78097.1"/>
    </source>
</evidence>
<dbReference type="KEGG" id="ole:K0B96_12350"/>
<comment type="function">
    <text evidence="11">Catalyzes the hydrolysis of the adenine ring of phosphoribosyl-AMP.</text>
</comment>
<keyword evidence="9 11" id="KW-0378">Hydrolase</keyword>